<dbReference type="Gene3D" id="3.30.40.10">
    <property type="entry name" value="Zinc/RING finger domain, C3HC4 (zinc finger)"/>
    <property type="match status" value="1"/>
</dbReference>
<organism evidence="6 7">
    <name type="scientific">Argiope bruennichi</name>
    <name type="common">Wasp spider</name>
    <name type="synonym">Aranea bruennichi</name>
    <dbReference type="NCBI Taxonomy" id="94029"/>
    <lineage>
        <taxon>Eukaryota</taxon>
        <taxon>Metazoa</taxon>
        <taxon>Ecdysozoa</taxon>
        <taxon>Arthropoda</taxon>
        <taxon>Chelicerata</taxon>
        <taxon>Arachnida</taxon>
        <taxon>Araneae</taxon>
        <taxon>Araneomorphae</taxon>
        <taxon>Entelegynae</taxon>
        <taxon>Araneoidea</taxon>
        <taxon>Araneidae</taxon>
        <taxon>Argiope</taxon>
    </lineage>
</organism>
<dbReference type="PANTHER" id="PTHR13459">
    <property type="entry name" value="E3 UBIQUITIN-PROTEIN LIGASE RNF220 ISOFORM X1"/>
    <property type="match status" value="1"/>
</dbReference>
<feature type="compositionally biased region" description="Basic and acidic residues" evidence="4">
    <location>
        <begin position="239"/>
        <end position="249"/>
    </location>
</feature>
<feature type="domain" description="RING-type" evidence="5">
    <location>
        <begin position="280"/>
        <end position="319"/>
    </location>
</feature>
<comment type="caution">
    <text evidence="6">The sequence shown here is derived from an EMBL/GenBank/DDBJ whole genome shotgun (WGS) entry which is preliminary data.</text>
</comment>
<feature type="region of interest" description="Disordered" evidence="4">
    <location>
        <begin position="215"/>
        <end position="259"/>
    </location>
</feature>
<dbReference type="GO" id="GO:0008270">
    <property type="term" value="F:zinc ion binding"/>
    <property type="evidence" value="ECO:0007669"/>
    <property type="project" value="UniProtKB-KW"/>
</dbReference>
<evidence type="ECO:0000313" key="6">
    <source>
        <dbReference type="EMBL" id="KAF8774290.1"/>
    </source>
</evidence>
<reference evidence="6" key="2">
    <citation type="submission" date="2020-06" db="EMBL/GenBank/DDBJ databases">
        <authorList>
            <person name="Sheffer M."/>
        </authorList>
    </citation>
    <scope>NUCLEOTIDE SEQUENCE</scope>
</reference>
<evidence type="ECO:0000256" key="4">
    <source>
        <dbReference type="SAM" id="MobiDB-lite"/>
    </source>
</evidence>
<dbReference type="PROSITE" id="PS50089">
    <property type="entry name" value="ZF_RING_2"/>
    <property type="match status" value="1"/>
</dbReference>
<keyword evidence="1 3" id="KW-0863">Zinc-finger</keyword>
<dbReference type="Proteomes" id="UP000807504">
    <property type="component" value="Unassembled WGS sequence"/>
</dbReference>
<dbReference type="CDD" id="cd16563">
    <property type="entry name" value="RING-HC_RNF220"/>
    <property type="match status" value="1"/>
</dbReference>
<dbReference type="InterPro" id="IPR040178">
    <property type="entry name" value="RNF220_RING"/>
</dbReference>
<evidence type="ECO:0000256" key="1">
    <source>
        <dbReference type="ARBA" id="ARBA00022771"/>
    </source>
</evidence>
<evidence type="ECO:0000313" key="7">
    <source>
        <dbReference type="Proteomes" id="UP000807504"/>
    </source>
</evidence>
<reference evidence="6" key="1">
    <citation type="journal article" date="2020" name="bioRxiv">
        <title>Chromosome-level reference genome of the European wasp spider Argiope bruennichi: a resource for studies on range expansion and evolutionary adaptation.</title>
        <authorList>
            <person name="Sheffer M.M."/>
            <person name="Hoppe A."/>
            <person name="Krehenwinkel H."/>
            <person name="Uhl G."/>
            <person name="Kuss A.W."/>
            <person name="Jensen L."/>
            <person name="Jensen C."/>
            <person name="Gillespie R.G."/>
            <person name="Hoff K.J."/>
            <person name="Prost S."/>
        </authorList>
    </citation>
    <scope>NUCLEOTIDE SEQUENCE</scope>
</reference>
<dbReference type="InterPro" id="IPR001841">
    <property type="entry name" value="Znf_RING"/>
</dbReference>
<keyword evidence="1 3" id="KW-0479">Metal-binding</keyword>
<dbReference type="Pfam" id="PF13923">
    <property type="entry name" value="zf-C3HC4_2"/>
    <property type="match status" value="1"/>
</dbReference>
<accession>A0A8T0EK36</accession>
<feature type="compositionally biased region" description="Low complexity" evidence="4">
    <location>
        <begin position="227"/>
        <end position="238"/>
    </location>
</feature>
<sequence length="332" mass="37892">MEMQSDLTLELEKETVTDKSKYITDSSDSSILSTMKHKSIPDMEIDRIEPLTNGLNKILADRNLLKTAHDLQKIPLKQGYSRTKVNEYTENLKNGINCPSCKLWICGTTEELNNHVLVCFQTIESNEHINVEDDEDDNESFEEYEFGDQTRIRAISFVPGGYRSLQGQIAKRSRVDEDEDLDLDVIRDKNEEDKASDQLRKAVLVDPSIQPHVLESRKWTTNDDVSDSQVNSSEVSSASRDDKNDDKQPAEQNDTVSGHIISSLKEKIRDLGDQSKNVKCLICMEPYTKPVVSTTCWHVHCEECWLMTLGVKKLCPQCNMIVFPTDLRKIYL</sequence>
<dbReference type="SUPFAM" id="SSF57850">
    <property type="entry name" value="RING/U-box"/>
    <property type="match status" value="1"/>
</dbReference>
<proteinExistence type="predicted"/>
<dbReference type="GO" id="GO:0061630">
    <property type="term" value="F:ubiquitin protein ligase activity"/>
    <property type="evidence" value="ECO:0007669"/>
    <property type="project" value="TreeGrafter"/>
</dbReference>
<evidence type="ECO:0000256" key="2">
    <source>
        <dbReference type="ARBA" id="ARBA00022833"/>
    </source>
</evidence>
<protein>
    <submittedName>
        <fullName evidence="6">E3 ubiquitin-protein ligase RNF220 like protein</fullName>
    </submittedName>
</protein>
<dbReference type="InterPro" id="IPR013083">
    <property type="entry name" value="Znf_RING/FYVE/PHD"/>
</dbReference>
<dbReference type="Pfam" id="PF15926">
    <property type="entry name" value="RNF220"/>
    <property type="match status" value="1"/>
</dbReference>
<dbReference type="GO" id="GO:0016567">
    <property type="term" value="P:protein ubiquitination"/>
    <property type="evidence" value="ECO:0007669"/>
    <property type="project" value="TreeGrafter"/>
</dbReference>
<name>A0A8T0EK36_ARGBR</name>
<keyword evidence="7" id="KW-1185">Reference proteome</keyword>
<evidence type="ECO:0000259" key="5">
    <source>
        <dbReference type="PROSITE" id="PS50089"/>
    </source>
</evidence>
<evidence type="ECO:0000256" key="3">
    <source>
        <dbReference type="PROSITE-ProRule" id="PRU00175"/>
    </source>
</evidence>
<dbReference type="EMBL" id="JABXBU010002227">
    <property type="protein sequence ID" value="KAF8774290.1"/>
    <property type="molecule type" value="Genomic_DNA"/>
</dbReference>
<dbReference type="InterPro" id="IPR031824">
    <property type="entry name" value="RNF220_mid"/>
</dbReference>
<dbReference type="PANTHER" id="PTHR13459:SF1">
    <property type="entry name" value="E3 UBIQUITIN-PROTEIN LIGASE RNF220 ISOFORM X1"/>
    <property type="match status" value="1"/>
</dbReference>
<keyword evidence="2" id="KW-0862">Zinc</keyword>
<dbReference type="InterPro" id="IPR052443">
    <property type="entry name" value="E3_ubiq-ligase_RNF220-like"/>
</dbReference>
<dbReference type="AlphaFoldDB" id="A0A8T0EK36"/>
<gene>
    <name evidence="6" type="ORF">HNY73_016858</name>
</gene>